<dbReference type="GO" id="GO:0008697">
    <property type="term" value="F:4-deoxy-L-threo-5-hexosulose-uronate ketol-isomerase activity"/>
    <property type="evidence" value="ECO:0007669"/>
    <property type="project" value="UniProtKB-UniRule"/>
</dbReference>
<evidence type="ECO:0000256" key="3">
    <source>
        <dbReference type="ARBA" id="ARBA00022723"/>
    </source>
</evidence>
<dbReference type="Pfam" id="PF04962">
    <property type="entry name" value="KduI"/>
    <property type="match status" value="1"/>
</dbReference>
<comment type="function">
    <text evidence="6">Catalyzes the isomerization of 5-dehydro-4-deoxy-D-glucuronate to 3-deoxy-D-glycero-2,5-hexodiulosonate.</text>
</comment>
<dbReference type="RefSeq" id="WP_090390480.1">
    <property type="nucleotide sequence ID" value="NZ_FMZO01000006.1"/>
</dbReference>
<keyword evidence="3 6" id="KW-0479">Metal-binding</keyword>
<proteinExistence type="inferred from homology"/>
<evidence type="ECO:0000313" key="8">
    <source>
        <dbReference type="Proteomes" id="UP000198757"/>
    </source>
</evidence>
<evidence type="ECO:0000256" key="5">
    <source>
        <dbReference type="ARBA" id="ARBA00023235"/>
    </source>
</evidence>
<dbReference type="STRING" id="1285928.SAMN04487894_106158"/>
<sequence>MEIRYEHSPQETKGMTTEQLRESFLVEDLMKADRLTLVYSFYDRLIVGGVKPVTKAVPLKNEEELKAGFFLQRREMGVINVGGKGTITVDGQKFSLDKLDCLYIGRGSKKVSFSSSGKKDPAVFYILSAPAHQDYPTTKYTKEQAAPVTLGDIATSNKRTIYKYIHEEGIQSCQLVMGLTVLETGSVWNSVPPHTHTRRTEIYFYFDLPEEQRLFHMMGQPQQTRHIIMKNQEAVISPPWSMHFGCGTSNYGFIWGMAGENKQYTDMDPAPIATLL</sequence>
<dbReference type="SUPFAM" id="SSF51182">
    <property type="entry name" value="RmlC-like cupins"/>
    <property type="match status" value="1"/>
</dbReference>
<dbReference type="OrthoDB" id="9770644at2"/>
<dbReference type="CDD" id="cd20491">
    <property type="entry name" value="cupin_KduI_C"/>
    <property type="match status" value="1"/>
</dbReference>
<feature type="binding site" evidence="6">
    <location>
        <position position="196"/>
    </location>
    <ligand>
        <name>Zn(2+)</name>
        <dbReference type="ChEBI" id="CHEBI:29105"/>
    </ligand>
</feature>
<dbReference type="UniPathway" id="UPA00545">
    <property type="reaction ID" value="UER00826"/>
</dbReference>
<dbReference type="Proteomes" id="UP000198757">
    <property type="component" value="Unassembled WGS sequence"/>
</dbReference>
<keyword evidence="5 6" id="KW-0413">Isomerase</keyword>
<protein>
    <recommendedName>
        <fullName evidence="6">4-deoxy-L-threo-5-hexosulose-uronate ketol-isomerase</fullName>
        <ecNumber evidence="6">5.3.1.17</ecNumber>
    </recommendedName>
    <alternativeName>
        <fullName evidence="6">5-keto-4-deoxyuronate isomerase</fullName>
    </alternativeName>
    <alternativeName>
        <fullName evidence="6">DKI isomerase</fullName>
    </alternativeName>
</protein>
<name>A0A1G6SAZ9_NIADE</name>
<comment type="cofactor">
    <cofactor evidence="6">
        <name>Zn(2+)</name>
        <dbReference type="ChEBI" id="CHEBI:29105"/>
    </cofactor>
    <text evidence="6">Binds 1 zinc ion per subunit.</text>
</comment>
<comment type="pathway">
    <text evidence="6">Glycan metabolism; pectin degradation; 2-dehydro-3-deoxy-D-gluconate from pectin: step 4/5.</text>
</comment>
<dbReference type="HAMAP" id="MF_00687">
    <property type="entry name" value="KduI"/>
    <property type="match status" value="1"/>
</dbReference>
<keyword evidence="8" id="KW-1185">Reference proteome</keyword>
<evidence type="ECO:0000313" key="7">
    <source>
        <dbReference type="EMBL" id="SDD13903.1"/>
    </source>
</evidence>
<dbReference type="PANTHER" id="PTHR38461">
    <property type="entry name" value="4-DEOXY-L-THREO-5-HEXOSULOSE-URONATE KETOL-ISOMERASE"/>
    <property type="match status" value="1"/>
</dbReference>
<comment type="catalytic activity">
    <reaction evidence="1 6">
        <text>5-dehydro-4-deoxy-D-glucuronate = 3-deoxy-D-glycero-2,5-hexodiulosonate</text>
        <dbReference type="Rhea" id="RHEA:23896"/>
        <dbReference type="ChEBI" id="CHEBI:17117"/>
        <dbReference type="ChEBI" id="CHEBI:29071"/>
        <dbReference type="EC" id="5.3.1.17"/>
    </reaction>
</comment>
<dbReference type="InterPro" id="IPR011051">
    <property type="entry name" value="RmlC_Cupin_sf"/>
</dbReference>
<dbReference type="InterPro" id="IPR021120">
    <property type="entry name" value="KduI/IolB_isomerase"/>
</dbReference>
<evidence type="ECO:0000256" key="1">
    <source>
        <dbReference type="ARBA" id="ARBA00000552"/>
    </source>
</evidence>
<feature type="binding site" evidence="6">
    <location>
        <position position="194"/>
    </location>
    <ligand>
        <name>Zn(2+)</name>
        <dbReference type="ChEBI" id="CHEBI:29105"/>
    </ligand>
</feature>
<dbReference type="InterPro" id="IPR007045">
    <property type="entry name" value="KduI"/>
</dbReference>
<reference evidence="8" key="1">
    <citation type="submission" date="2016-10" db="EMBL/GenBank/DDBJ databases">
        <authorList>
            <person name="Varghese N."/>
            <person name="Submissions S."/>
        </authorList>
    </citation>
    <scope>NUCLEOTIDE SEQUENCE [LARGE SCALE GENOMIC DNA]</scope>
    <source>
        <strain evidence="8">DSM 25811 / CCM 8410 / LMG 26954 / E90</strain>
    </source>
</reference>
<dbReference type="InterPro" id="IPR014710">
    <property type="entry name" value="RmlC-like_jellyroll"/>
</dbReference>
<dbReference type="GO" id="GO:0045490">
    <property type="term" value="P:pectin catabolic process"/>
    <property type="evidence" value="ECO:0007669"/>
    <property type="project" value="UniProtKB-UniRule"/>
</dbReference>
<dbReference type="AlphaFoldDB" id="A0A1G6SAZ9"/>
<dbReference type="Gene3D" id="2.60.120.10">
    <property type="entry name" value="Jelly Rolls"/>
    <property type="match status" value="1"/>
</dbReference>
<dbReference type="NCBIfam" id="NF002091">
    <property type="entry name" value="PRK00924.1"/>
    <property type="match status" value="1"/>
</dbReference>
<keyword evidence="4 6" id="KW-0862">Zinc</keyword>
<dbReference type="InterPro" id="IPR027449">
    <property type="entry name" value="KduI_N"/>
</dbReference>
<dbReference type="Gene3D" id="2.60.120.520">
    <property type="entry name" value="pectin degrading enzyme 5-keto 4- deoxyuronate isomerase, domain 1"/>
    <property type="match status" value="1"/>
</dbReference>
<dbReference type="PANTHER" id="PTHR38461:SF1">
    <property type="entry name" value="4-DEOXY-L-THREO-5-HEXOSULOSE-URONATE KETOL-ISOMERASE"/>
    <property type="match status" value="1"/>
</dbReference>
<dbReference type="CDD" id="cd20294">
    <property type="entry name" value="cupin_KduI_N"/>
    <property type="match status" value="1"/>
</dbReference>
<dbReference type="GO" id="GO:0042840">
    <property type="term" value="P:D-glucuronate catabolic process"/>
    <property type="evidence" value="ECO:0007669"/>
    <property type="project" value="TreeGrafter"/>
</dbReference>
<accession>A0A1G6SAZ9</accession>
<evidence type="ECO:0000256" key="4">
    <source>
        <dbReference type="ARBA" id="ARBA00022833"/>
    </source>
</evidence>
<dbReference type="EC" id="5.3.1.17" evidence="6"/>
<gene>
    <name evidence="6" type="primary">kduI</name>
    <name evidence="7" type="ORF">SAMN04487894_106158</name>
</gene>
<evidence type="ECO:0000256" key="2">
    <source>
        <dbReference type="ARBA" id="ARBA00008086"/>
    </source>
</evidence>
<dbReference type="GO" id="GO:0019698">
    <property type="term" value="P:D-galacturonate catabolic process"/>
    <property type="evidence" value="ECO:0007669"/>
    <property type="project" value="TreeGrafter"/>
</dbReference>
<dbReference type="EMBL" id="FMZO01000006">
    <property type="protein sequence ID" value="SDD13903.1"/>
    <property type="molecule type" value="Genomic_DNA"/>
</dbReference>
<organism evidence="7 8">
    <name type="scientific">Niabella drilacis (strain DSM 25811 / CCM 8410 / CCUG 62505 / LMG 26954 / E90)</name>
    <dbReference type="NCBI Taxonomy" id="1285928"/>
    <lineage>
        <taxon>Bacteria</taxon>
        <taxon>Pseudomonadati</taxon>
        <taxon>Bacteroidota</taxon>
        <taxon>Chitinophagia</taxon>
        <taxon>Chitinophagales</taxon>
        <taxon>Chitinophagaceae</taxon>
        <taxon>Niabella</taxon>
    </lineage>
</organism>
<feature type="binding site" evidence="6">
    <location>
        <position position="243"/>
    </location>
    <ligand>
        <name>Zn(2+)</name>
        <dbReference type="ChEBI" id="CHEBI:29105"/>
    </ligand>
</feature>
<dbReference type="PIRSF" id="PIRSF006625">
    <property type="entry name" value="KduI"/>
    <property type="match status" value="1"/>
</dbReference>
<dbReference type="GO" id="GO:0008270">
    <property type="term" value="F:zinc ion binding"/>
    <property type="evidence" value="ECO:0007669"/>
    <property type="project" value="UniProtKB-UniRule"/>
</dbReference>
<evidence type="ECO:0000256" key="6">
    <source>
        <dbReference type="HAMAP-Rule" id="MF_00687"/>
    </source>
</evidence>
<feature type="binding site" evidence="6">
    <location>
        <position position="201"/>
    </location>
    <ligand>
        <name>Zn(2+)</name>
        <dbReference type="ChEBI" id="CHEBI:29105"/>
    </ligand>
</feature>
<comment type="similarity">
    <text evidence="2 6">Belongs to the KduI family.</text>
</comment>